<dbReference type="SUPFAM" id="SSF51569">
    <property type="entry name" value="Aldolase"/>
    <property type="match status" value="1"/>
</dbReference>
<comment type="similarity">
    <text evidence="2">Belongs to the KHG/KDPG aldolase family.</text>
</comment>
<evidence type="ECO:0000256" key="3">
    <source>
        <dbReference type="ARBA" id="ARBA00011233"/>
    </source>
</evidence>
<keyword evidence="7" id="KW-1185">Reference proteome</keyword>
<gene>
    <name evidence="6" type="ORF">JF922_14115</name>
</gene>
<dbReference type="PANTHER" id="PTHR30246:SF1">
    <property type="entry name" value="2-DEHYDRO-3-DEOXY-6-PHOSPHOGALACTONATE ALDOLASE-RELATED"/>
    <property type="match status" value="1"/>
</dbReference>
<dbReference type="InterPro" id="IPR013785">
    <property type="entry name" value="Aldolase_TIM"/>
</dbReference>
<dbReference type="Pfam" id="PF01081">
    <property type="entry name" value="Aldolase"/>
    <property type="match status" value="1"/>
</dbReference>
<dbReference type="Gene3D" id="3.20.20.70">
    <property type="entry name" value="Aldolase class I"/>
    <property type="match status" value="1"/>
</dbReference>
<evidence type="ECO:0000256" key="5">
    <source>
        <dbReference type="ARBA" id="ARBA00023277"/>
    </source>
</evidence>
<protein>
    <recommendedName>
        <fullName evidence="8">Bifunctional 4-hydroxy-2-oxoglutarate aldolase/2-dehydro-3-deoxy-phosphogluconate aldolase</fullName>
    </recommendedName>
</protein>
<evidence type="ECO:0000256" key="2">
    <source>
        <dbReference type="ARBA" id="ARBA00006906"/>
    </source>
</evidence>
<keyword evidence="4" id="KW-0456">Lyase</keyword>
<dbReference type="InterPro" id="IPR000887">
    <property type="entry name" value="Aldlse_KDPG_KHG"/>
</dbReference>
<proteinExistence type="inferred from homology"/>
<evidence type="ECO:0000313" key="6">
    <source>
        <dbReference type="EMBL" id="MBJ7599194.1"/>
    </source>
</evidence>
<organism evidence="6 7">
    <name type="scientific">Candidatus Nephthysia bennettiae</name>
    <dbReference type="NCBI Taxonomy" id="3127016"/>
    <lineage>
        <taxon>Bacteria</taxon>
        <taxon>Bacillati</taxon>
        <taxon>Candidatus Dormiibacterota</taxon>
        <taxon>Candidatus Dormibacteria</taxon>
        <taxon>Candidatus Dormibacterales</taxon>
        <taxon>Candidatus Dormibacteraceae</taxon>
        <taxon>Candidatus Nephthysia</taxon>
    </lineage>
</organism>
<reference evidence="6" key="1">
    <citation type="submission" date="2020-10" db="EMBL/GenBank/DDBJ databases">
        <title>Ca. Dormibacterota MAGs.</title>
        <authorList>
            <person name="Montgomery K."/>
        </authorList>
    </citation>
    <scope>NUCLEOTIDE SEQUENCE [LARGE SCALE GENOMIC DNA]</scope>
    <source>
        <strain evidence="6">SC8812_S17_10</strain>
    </source>
</reference>
<name>A0A934N9Y6_9BACT</name>
<accession>A0A934N9Y6</accession>
<dbReference type="CDD" id="cd00452">
    <property type="entry name" value="KDPG_aldolase"/>
    <property type="match status" value="1"/>
</dbReference>
<comment type="pathway">
    <text evidence="1">Carbohydrate acid metabolism.</text>
</comment>
<dbReference type="EMBL" id="JAEKNR010000142">
    <property type="protein sequence ID" value="MBJ7599194.1"/>
    <property type="molecule type" value="Genomic_DNA"/>
</dbReference>
<evidence type="ECO:0000256" key="1">
    <source>
        <dbReference type="ARBA" id="ARBA00004761"/>
    </source>
</evidence>
<comment type="subunit">
    <text evidence="3">Homotrimer.</text>
</comment>
<sequence>MKGLVLTLEEAFPTRVAGVIRTDDPEAAFKACLAAVDGGIATLEVPLTVPSCFDVIRGLIASTLSSVPVGVGTVYDANVVPRAKKAGAAFVVTPALLPEVAAACAREDIMCILGALTPTEIHRARLAGASAVKIFPIQSMGGPDYIRLLRGPMPDVPLWVSGGVEIDQIRHYLALGVCAVGLTSSLFPADALRRGDMATITELARRVSAATAATTGWVRA</sequence>
<evidence type="ECO:0000256" key="4">
    <source>
        <dbReference type="ARBA" id="ARBA00023239"/>
    </source>
</evidence>
<comment type="caution">
    <text evidence="6">The sequence shown here is derived from an EMBL/GenBank/DDBJ whole genome shotgun (WGS) entry which is preliminary data.</text>
</comment>
<dbReference type="Proteomes" id="UP000612893">
    <property type="component" value="Unassembled WGS sequence"/>
</dbReference>
<dbReference type="GO" id="GO:0016829">
    <property type="term" value="F:lyase activity"/>
    <property type="evidence" value="ECO:0007669"/>
    <property type="project" value="UniProtKB-KW"/>
</dbReference>
<evidence type="ECO:0000313" key="7">
    <source>
        <dbReference type="Proteomes" id="UP000612893"/>
    </source>
</evidence>
<evidence type="ECO:0008006" key="8">
    <source>
        <dbReference type="Google" id="ProtNLM"/>
    </source>
</evidence>
<dbReference type="AlphaFoldDB" id="A0A934N9Y6"/>
<keyword evidence="5" id="KW-0119">Carbohydrate metabolism</keyword>
<dbReference type="RefSeq" id="WP_338202680.1">
    <property type="nucleotide sequence ID" value="NZ_JAEKNR010000142.1"/>
</dbReference>
<dbReference type="PANTHER" id="PTHR30246">
    <property type="entry name" value="2-KETO-3-DEOXY-6-PHOSPHOGLUCONATE ALDOLASE"/>
    <property type="match status" value="1"/>
</dbReference>